<evidence type="ECO:0000313" key="4">
    <source>
        <dbReference type="Proteomes" id="UP000182444"/>
    </source>
</evidence>
<protein>
    <recommendedName>
        <fullName evidence="2">Hyaluronan/mRNA-binding protein domain-containing protein</fullName>
    </recommendedName>
</protein>
<sequence>MSHTKNALPKYFGKHGHQDQNPNETKKGGHGKGNWGKPEDDIEDLVESGEFNTGYHRRRTNSNGVGNIQRPDFNKISDDYEQAIVEEEVKYQS</sequence>
<dbReference type="Pfam" id="PF04774">
    <property type="entry name" value="HABP4_PAI-RBP1"/>
    <property type="match status" value="1"/>
</dbReference>
<dbReference type="KEGG" id="yli:2909241"/>
<dbReference type="VEuPathDB" id="FungiDB:YALI0_C06237g"/>
<dbReference type="OrthoDB" id="2122308at2759"/>
<dbReference type="InterPro" id="IPR006861">
    <property type="entry name" value="HABP4_PAIRBP1-bd"/>
</dbReference>
<dbReference type="Proteomes" id="UP000182444">
    <property type="component" value="Chromosome 1C"/>
</dbReference>
<proteinExistence type="predicted"/>
<evidence type="ECO:0000256" key="1">
    <source>
        <dbReference type="SAM" id="MobiDB-lite"/>
    </source>
</evidence>
<gene>
    <name evidence="3" type="ORF">YALI1_C08106g</name>
</gene>
<feature type="region of interest" description="Disordered" evidence="1">
    <location>
        <begin position="54"/>
        <end position="73"/>
    </location>
</feature>
<organism evidence="3 4">
    <name type="scientific">Yarrowia lipolytica</name>
    <name type="common">Candida lipolytica</name>
    <dbReference type="NCBI Taxonomy" id="4952"/>
    <lineage>
        <taxon>Eukaryota</taxon>
        <taxon>Fungi</taxon>
        <taxon>Dikarya</taxon>
        <taxon>Ascomycota</taxon>
        <taxon>Saccharomycotina</taxon>
        <taxon>Dipodascomycetes</taxon>
        <taxon>Dipodascales</taxon>
        <taxon>Dipodascales incertae sedis</taxon>
        <taxon>Yarrowia</taxon>
    </lineage>
</organism>
<evidence type="ECO:0000259" key="2">
    <source>
        <dbReference type="Pfam" id="PF04774"/>
    </source>
</evidence>
<reference evidence="3 4" key="1">
    <citation type="journal article" date="2016" name="PLoS ONE">
        <title>Sequence Assembly of Yarrowia lipolytica Strain W29/CLIB89 Shows Transposable Element Diversity.</title>
        <authorList>
            <person name="Magnan C."/>
            <person name="Yu J."/>
            <person name="Chang I."/>
            <person name="Jahn E."/>
            <person name="Kanomata Y."/>
            <person name="Wu J."/>
            <person name="Zeller M."/>
            <person name="Oakes M."/>
            <person name="Baldi P."/>
            <person name="Sandmeyer S."/>
        </authorList>
    </citation>
    <scope>NUCLEOTIDE SEQUENCE [LARGE SCALE GENOMIC DNA]</scope>
    <source>
        <strain evidence="4">CLIB89(W29)</strain>
    </source>
</reference>
<feature type="domain" description="Hyaluronan/mRNA-binding protein" evidence="2">
    <location>
        <begin position="12"/>
        <end position="51"/>
    </location>
</feature>
<feature type="region of interest" description="Disordered" evidence="1">
    <location>
        <begin position="1"/>
        <end position="41"/>
    </location>
</feature>
<dbReference type="AlphaFoldDB" id="A0A1D8N9W2"/>
<dbReference type="GeneID" id="2909241"/>
<dbReference type="EMBL" id="CP017555">
    <property type="protein sequence ID" value="AOW02419.1"/>
    <property type="molecule type" value="Genomic_DNA"/>
</dbReference>
<evidence type="ECO:0000313" key="3">
    <source>
        <dbReference type="EMBL" id="AOW02419.1"/>
    </source>
</evidence>
<dbReference type="VEuPathDB" id="FungiDB:YALI1_C08106g"/>
<dbReference type="RefSeq" id="XP_501509.1">
    <property type="nucleotide sequence ID" value="XM_501509.3"/>
</dbReference>
<accession>A0A1D8N9W2</accession>
<name>A0A1D8N9W2_YARLL</name>